<evidence type="ECO:0000256" key="7">
    <source>
        <dbReference type="ARBA" id="ARBA00047599"/>
    </source>
</evidence>
<feature type="domain" description="FAD/NAD(P)-binding" evidence="8">
    <location>
        <begin position="7"/>
        <end position="311"/>
    </location>
</feature>
<dbReference type="AlphaFoldDB" id="A0A840UJQ3"/>
<dbReference type="PANTHER" id="PTHR43706:SF47">
    <property type="entry name" value="EXTERNAL NADH-UBIQUINONE OXIDOREDUCTASE 1, MITOCHONDRIAL-RELATED"/>
    <property type="match status" value="1"/>
</dbReference>
<gene>
    <name evidence="9" type="ORF">HNR32_002537</name>
</gene>
<dbReference type="RefSeq" id="WP_183863151.1">
    <property type="nucleotide sequence ID" value="NZ_JACHFH010000045.1"/>
</dbReference>
<protein>
    <recommendedName>
        <fullName evidence="2">NADH:ubiquinone reductase (non-electrogenic)</fullName>
        <ecNumber evidence="2">1.6.5.9</ecNumber>
    </recommendedName>
</protein>
<dbReference type="InterPro" id="IPR045024">
    <property type="entry name" value="NDH-2"/>
</dbReference>
<comment type="catalytic activity">
    <reaction evidence="7">
        <text>a quinone + NADH + H(+) = a quinol + NAD(+)</text>
        <dbReference type="Rhea" id="RHEA:46160"/>
        <dbReference type="ChEBI" id="CHEBI:15378"/>
        <dbReference type="ChEBI" id="CHEBI:24646"/>
        <dbReference type="ChEBI" id="CHEBI:57540"/>
        <dbReference type="ChEBI" id="CHEBI:57945"/>
        <dbReference type="ChEBI" id="CHEBI:132124"/>
        <dbReference type="EC" id="1.6.5.9"/>
    </reaction>
</comment>
<evidence type="ECO:0000256" key="2">
    <source>
        <dbReference type="ARBA" id="ARBA00012637"/>
    </source>
</evidence>
<keyword evidence="6" id="KW-0520">NAD</keyword>
<evidence type="ECO:0000256" key="1">
    <source>
        <dbReference type="ARBA" id="ARBA00005272"/>
    </source>
</evidence>
<dbReference type="Gene3D" id="3.50.50.100">
    <property type="match status" value="1"/>
</dbReference>
<dbReference type="PRINTS" id="PR00368">
    <property type="entry name" value="FADPNR"/>
</dbReference>
<accession>A0A840UJQ3</accession>
<sequence length="421" mass="46850">MSEKKPHIVIIGAGFGGIKAAKLLANENVDVTLIDRNNYHLFQPLLYQVSTSILAIDEIAYPTRAFFRKHNNVRFMLAHVQGFDAVNKEVITPYKRVKYDYLILAAGSTTNYFGMNNLAYSTYGMKTLREAIHIRNHVLHMFERAERESDPEVRKRMLTFVCVGGGPTGVEEAGSLSELVYHVMKDEYHGLNIKEDVSIVLIEATDKVLPMMPPDLRDETVRVLRSKKVDVRLNTQVVDCDENTLTLKDGTTIATNTVIWAAGVKAVPVISKFGAEVDRAGRVIVDKTLQVPNYPGVFAIGDCAHLEQDGRPLATIAPVATQGAVVCVKNIKNLINGQGTMEEFTYHDVGSMATIGRGEAVMSKGSWKMKGFFAWCAWMVVHLMRLAGTHTNVTVAMKWTWNLLSGIRLGRIITNIPDNRE</sequence>
<keyword evidence="10" id="KW-1185">Reference proteome</keyword>
<evidence type="ECO:0000256" key="4">
    <source>
        <dbReference type="ARBA" id="ARBA00022827"/>
    </source>
</evidence>
<dbReference type="EC" id="1.6.5.9" evidence="2"/>
<dbReference type="GO" id="GO:0050136">
    <property type="term" value="F:NADH dehydrogenase (quinone) (non-electrogenic) activity"/>
    <property type="evidence" value="ECO:0007669"/>
    <property type="project" value="UniProtKB-EC"/>
</dbReference>
<dbReference type="SUPFAM" id="SSF51905">
    <property type="entry name" value="FAD/NAD(P)-binding domain"/>
    <property type="match status" value="1"/>
</dbReference>
<organism evidence="9 10">
    <name type="scientific">Pectinatus brassicae</name>
    <dbReference type="NCBI Taxonomy" id="862415"/>
    <lineage>
        <taxon>Bacteria</taxon>
        <taxon>Bacillati</taxon>
        <taxon>Bacillota</taxon>
        <taxon>Negativicutes</taxon>
        <taxon>Selenomonadales</taxon>
        <taxon>Selenomonadaceae</taxon>
        <taxon>Pectinatus</taxon>
    </lineage>
</organism>
<evidence type="ECO:0000313" key="9">
    <source>
        <dbReference type="EMBL" id="MBB5337376.1"/>
    </source>
</evidence>
<evidence type="ECO:0000313" key="10">
    <source>
        <dbReference type="Proteomes" id="UP000559117"/>
    </source>
</evidence>
<evidence type="ECO:0000259" key="8">
    <source>
        <dbReference type="Pfam" id="PF07992"/>
    </source>
</evidence>
<dbReference type="Pfam" id="PF07992">
    <property type="entry name" value="Pyr_redox_2"/>
    <property type="match status" value="1"/>
</dbReference>
<keyword evidence="4" id="KW-0274">FAD</keyword>
<keyword evidence="5 9" id="KW-0560">Oxidoreductase</keyword>
<dbReference type="Proteomes" id="UP000559117">
    <property type="component" value="Unassembled WGS sequence"/>
</dbReference>
<dbReference type="PANTHER" id="PTHR43706">
    <property type="entry name" value="NADH DEHYDROGENASE"/>
    <property type="match status" value="1"/>
</dbReference>
<dbReference type="PRINTS" id="PR00411">
    <property type="entry name" value="PNDRDTASEI"/>
</dbReference>
<dbReference type="EMBL" id="JACHFH010000045">
    <property type="protein sequence ID" value="MBB5337376.1"/>
    <property type="molecule type" value="Genomic_DNA"/>
</dbReference>
<evidence type="ECO:0000256" key="3">
    <source>
        <dbReference type="ARBA" id="ARBA00022630"/>
    </source>
</evidence>
<evidence type="ECO:0000256" key="6">
    <source>
        <dbReference type="ARBA" id="ARBA00023027"/>
    </source>
</evidence>
<reference evidence="9 10" key="1">
    <citation type="submission" date="2020-08" db="EMBL/GenBank/DDBJ databases">
        <title>Genomic Encyclopedia of Type Strains, Phase IV (KMG-IV): sequencing the most valuable type-strain genomes for metagenomic binning, comparative biology and taxonomic classification.</title>
        <authorList>
            <person name="Goeker M."/>
        </authorList>
    </citation>
    <scope>NUCLEOTIDE SEQUENCE [LARGE SCALE GENOMIC DNA]</scope>
    <source>
        <strain evidence="9 10">DSM 24661</strain>
    </source>
</reference>
<comment type="caution">
    <text evidence="9">The sequence shown here is derived from an EMBL/GenBank/DDBJ whole genome shotgun (WGS) entry which is preliminary data.</text>
</comment>
<dbReference type="InterPro" id="IPR036188">
    <property type="entry name" value="FAD/NAD-bd_sf"/>
</dbReference>
<evidence type="ECO:0000256" key="5">
    <source>
        <dbReference type="ARBA" id="ARBA00023002"/>
    </source>
</evidence>
<keyword evidence="3" id="KW-0285">Flavoprotein</keyword>
<proteinExistence type="inferred from homology"/>
<name>A0A840UJQ3_9FIRM</name>
<comment type="similarity">
    <text evidence="1">Belongs to the NADH dehydrogenase family.</text>
</comment>
<dbReference type="InterPro" id="IPR023753">
    <property type="entry name" value="FAD/NAD-binding_dom"/>
</dbReference>